<dbReference type="RefSeq" id="WP_193926336.1">
    <property type="nucleotide sequence ID" value="NZ_JADEYC010000001.1"/>
</dbReference>
<dbReference type="InterPro" id="IPR000700">
    <property type="entry name" value="PAS-assoc_C"/>
</dbReference>
<proteinExistence type="predicted"/>
<comment type="caution">
    <text evidence="5">The sequence shown here is derived from an EMBL/GenBank/DDBJ whole genome shotgun (WGS) entry which is preliminary data.</text>
</comment>
<dbReference type="NCBIfam" id="TIGR00229">
    <property type="entry name" value="sensory_box"/>
    <property type="match status" value="2"/>
</dbReference>
<dbReference type="AlphaFoldDB" id="A0A929FZT0"/>
<dbReference type="InterPro" id="IPR035965">
    <property type="entry name" value="PAS-like_dom_sf"/>
</dbReference>
<dbReference type="EMBL" id="JADEYC010000001">
    <property type="protein sequence ID" value="MBE9372878.1"/>
    <property type="molecule type" value="Genomic_DNA"/>
</dbReference>
<feature type="domain" description="PAS" evidence="2">
    <location>
        <begin position="16"/>
        <end position="79"/>
    </location>
</feature>
<dbReference type="Pfam" id="PF08447">
    <property type="entry name" value="PAS_3"/>
    <property type="match status" value="1"/>
</dbReference>
<dbReference type="PROSITE" id="PS50112">
    <property type="entry name" value="PAS"/>
    <property type="match status" value="2"/>
</dbReference>
<evidence type="ECO:0000259" key="3">
    <source>
        <dbReference type="PROSITE" id="PS50113"/>
    </source>
</evidence>
<dbReference type="SMART" id="SM00086">
    <property type="entry name" value="PAC"/>
    <property type="match status" value="2"/>
</dbReference>
<evidence type="ECO:0000259" key="2">
    <source>
        <dbReference type="PROSITE" id="PS50112"/>
    </source>
</evidence>
<protein>
    <submittedName>
        <fullName evidence="5">PAS domain S-box protein</fullName>
    </submittedName>
</protein>
<dbReference type="SUPFAM" id="SSF55785">
    <property type="entry name" value="PYP-like sensor domain (PAS domain)"/>
    <property type="match status" value="2"/>
</dbReference>
<feature type="domain" description="PAS" evidence="2">
    <location>
        <begin position="129"/>
        <end position="199"/>
    </location>
</feature>
<dbReference type="InterPro" id="IPR013655">
    <property type="entry name" value="PAS_fold_3"/>
</dbReference>
<dbReference type="InterPro" id="IPR000160">
    <property type="entry name" value="GGDEF_dom"/>
</dbReference>
<dbReference type="SMART" id="SM00267">
    <property type="entry name" value="GGDEF"/>
    <property type="match status" value="1"/>
</dbReference>
<dbReference type="InterPro" id="IPR000014">
    <property type="entry name" value="PAS"/>
</dbReference>
<feature type="domain" description="GGDEF" evidence="4">
    <location>
        <begin position="287"/>
        <end position="420"/>
    </location>
</feature>
<dbReference type="InterPro" id="IPR052155">
    <property type="entry name" value="Biofilm_reg_signaling"/>
</dbReference>
<dbReference type="InterPro" id="IPR001610">
    <property type="entry name" value="PAC"/>
</dbReference>
<evidence type="ECO:0000313" key="5">
    <source>
        <dbReference type="EMBL" id="MBE9372878.1"/>
    </source>
</evidence>
<accession>A0A929FZT0</accession>
<dbReference type="Pfam" id="PF00989">
    <property type="entry name" value="PAS"/>
    <property type="match status" value="1"/>
</dbReference>
<dbReference type="Gene3D" id="3.30.70.270">
    <property type="match status" value="1"/>
</dbReference>
<dbReference type="PANTHER" id="PTHR44757:SF2">
    <property type="entry name" value="BIOFILM ARCHITECTURE MAINTENANCE PROTEIN MBAA"/>
    <property type="match status" value="1"/>
</dbReference>
<evidence type="ECO:0000259" key="4">
    <source>
        <dbReference type="PROSITE" id="PS50887"/>
    </source>
</evidence>
<evidence type="ECO:0000256" key="1">
    <source>
        <dbReference type="SAM" id="MobiDB-lite"/>
    </source>
</evidence>
<feature type="region of interest" description="Disordered" evidence="1">
    <location>
        <begin position="396"/>
        <end position="426"/>
    </location>
</feature>
<dbReference type="PROSITE" id="PS50887">
    <property type="entry name" value="GGDEF"/>
    <property type="match status" value="1"/>
</dbReference>
<dbReference type="NCBIfam" id="TIGR00254">
    <property type="entry name" value="GGDEF"/>
    <property type="match status" value="1"/>
</dbReference>
<reference evidence="5" key="1">
    <citation type="submission" date="2020-10" db="EMBL/GenBank/DDBJ databases">
        <title>Diversity and distribution of actinomycetes associated with coral in the coast of Hainan.</title>
        <authorList>
            <person name="Li F."/>
        </authorList>
    </citation>
    <scope>NUCLEOTIDE SEQUENCE</scope>
    <source>
        <strain evidence="5">HNM0983</strain>
    </source>
</reference>
<feature type="domain" description="PAC" evidence="3">
    <location>
        <begin position="83"/>
        <end position="135"/>
    </location>
</feature>
<dbReference type="InterPro" id="IPR013767">
    <property type="entry name" value="PAS_fold"/>
</dbReference>
<dbReference type="Gene3D" id="3.30.450.20">
    <property type="entry name" value="PAS domain"/>
    <property type="match status" value="2"/>
</dbReference>
<dbReference type="InterPro" id="IPR029787">
    <property type="entry name" value="Nucleotide_cyclase"/>
</dbReference>
<dbReference type="PANTHER" id="PTHR44757">
    <property type="entry name" value="DIGUANYLATE CYCLASE DGCP"/>
    <property type="match status" value="1"/>
</dbReference>
<sequence length="426" mass="47428">MEMPRLSAADLPWLAILDQAAGPLAVLDLHGRYVHVNPAGCRLLGRNREELIGRVPADFTHPDDPAVAQSMIDRAIEGPENSFEIEKRYVCSDGSVILALVINSLIRNDNGDPAFFVSQVHDITARREIEKRWQQTMNYAPIGMALLDLDGNFTEVNSKLSQLTGYDRDELLSMTFADITYTADMPATMSAFNDVLEGREEAVGLEKRYRHKNGHPVWVFTRTSVVPDGNDRPSYLVSQFETIGEESLGDRRLAHLALHDPLTGLANRVLLTERLEHDIRDLPRKDHVLAVLLIDVDNLKPTNDRYGHAIGDELLTRAADDMLDAVCAGDTVARLGGDEFVVFGWVTDFADAESFRRKISSTLNTEVALAGHRLSRRASVGLAIAQDSSTSADALLDSADRDMYRRKQDRAQHDSASRSRQDDEPR</sequence>
<dbReference type="CDD" id="cd00130">
    <property type="entry name" value="PAS"/>
    <property type="match status" value="2"/>
</dbReference>
<dbReference type="Proteomes" id="UP000598360">
    <property type="component" value="Unassembled WGS sequence"/>
</dbReference>
<dbReference type="SUPFAM" id="SSF55073">
    <property type="entry name" value="Nucleotide cyclase"/>
    <property type="match status" value="1"/>
</dbReference>
<dbReference type="CDD" id="cd01949">
    <property type="entry name" value="GGDEF"/>
    <property type="match status" value="1"/>
</dbReference>
<keyword evidence="6" id="KW-1185">Reference proteome</keyword>
<gene>
    <name evidence="5" type="ORF">IQ251_00290</name>
</gene>
<dbReference type="GO" id="GO:0006355">
    <property type="term" value="P:regulation of DNA-templated transcription"/>
    <property type="evidence" value="ECO:0007669"/>
    <property type="project" value="InterPro"/>
</dbReference>
<dbReference type="Pfam" id="PF00990">
    <property type="entry name" value="GGDEF"/>
    <property type="match status" value="1"/>
</dbReference>
<dbReference type="PROSITE" id="PS50113">
    <property type="entry name" value="PAC"/>
    <property type="match status" value="1"/>
</dbReference>
<dbReference type="SMART" id="SM00091">
    <property type="entry name" value="PAS"/>
    <property type="match status" value="2"/>
</dbReference>
<feature type="compositionally biased region" description="Basic and acidic residues" evidence="1">
    <location>
        <begin position="398"/>
        <end position="426"/>
    </location>
</feature>
<organism evidence="5 6">
    <name type="scientific">Saccharopolyspora montiporae</name>
    <dbReference type="NCBI Taxonomy" id="2781240"/>
    <lineage>
        <taxon>Bacteria</taxon>
        <taxon>Bacillati</taxon>
        <taxon>Actinomycetota</taxon>
        <taxon>Actinomycetes</taxon>
        <taxon>Pseudonocardiales</taxon>
        <taxon>Pseudonocardiaceae</taxon>
        <taxon>Saccharopolyspora</taxon>
    </lineage>
</organism>
<dbReference type="InterPro" id="IPR043128">
    <property type="entry name" value="Rev_trsase/Diguanyl_cyclase"/>
</dbReference>
<name>A0A929FZT0_9PSEU</name>
<evidence type="ECO:0000313" key="6">
    <source>
        <dbReference type="Proteomes" id="UP000598360"/>
    </source>
</evidence>